<dbReference type="RefSeq" id="WP_168038852.1">
    <property type="nucleotide sequence ID" value="NZ_JAATJH010000005.1"/>
</dbReference>
<proteinExistence type="predicted"/>
<keyword evidence="2" id="KW-1185">Reference proteome</keyword>
<protein>
    <submittedName>
        <fullName evidence="1">Uncharacterized protein</fullName>
    </submittedName>
</protein>
<evidence type="ECO:0000313" key="1">
    <source>
        <dbReference type="EMBL" id="NJC27605.1"/>
    </source>
</evidence>
<accession>A0ABX0XER3</accession>
<gene>
    <name evidence="1" type="ORF">GGR27_003122</name>
</gene>
<comment type="caution">
    <text evidence="1">The sequence shown here is derived from an EMBL/GenBank/DDBJ whole genome shotgun (WGS) entry which is preliminary data.</text>
</comment>
<name>A0ABX0XER3_9BACT</name>
<reference evidence="1 2" key="1">
    <citation type="submission" date="2020-03" db="EMBL/GenBank/DDBJ databases">
        <title>Genomic Encyclopedia of Type Strains, Phase IV (KMG-IV): sequencing the most valuable type-strain genomes for metagenomic binning, comparative biology and taxonomic classification.</title>
        <authorList>
            <person name="Goeker M."/>
        </authorList>
    </citation>
    <scope>NUCLEOTIDE SEQUENCE [LARGE SCALE GENOMIC DNA]</scope>
    <source>
        <strain evidence="1 2">DSM 105096</strain>
    </source>
</reference>
<dbReference type="Proteomes" id="UP000770785">
    <property type="component" value="Unassembled WGS sequence"/>
</dbReference>
<organism evidence="1 2">
    <name type="scientific">Neolewinella antarctica</name>
    <dbReference type="NCBI Taxonomy" id="442734"/>
    <lineage>
        <taxon>Bacteria</taxon>
        <taxon>Pseudomonadati</taxon>
        <taxon>Bacteroidota</taxon>
        <taxon>Saprospiria</taxon>
        <taxon>Saprospirales</taxon>
        <taxon>Lewinellaceae</taxon>
        <taxon>Neolewinella</taxon>
    </lineage>
</organism>
<dbReference type="EMBL" id="JAATJH010000005">
    <property type="protein sequence ID" value="NJC27605.1"/>
    <property type="molecule type" value="Genomic_DNA"/>
</dbReference>
<sequence length="87" mass="9786">MSAPANAEAATEVEKPIEGINYIVDSNGKRTSIVIDLKLHEYALEDFLDYVHAKAILEDPETEFVTLEEALEELGFTKEELENMEDV</sequence>
<evidence type="ECO:0000313" key="2">
    <source>
        <dbReference type="Proteomes" id="UP000770785"/>
    </source>
</evidence>